<dbReference type="RefSeq" id="WP_137828651.1">
    <property type="nucleotide sequence ID" value="NZ_BPRE01000006.1"/>
</dbReference>
<dbReference type="EMBL" id="BPRE01000006">
    <property type="protein sequence ID" value="GJE75756.1"/>
    <property type="molecule type" value="Genomic_DNA"/>
</dbReference>
<organism evidence="2 3">
    <name type="scientific">Methylorubrum suomiense</name>
    <dbReference type="NCBI Taxonomy" id="144191"/>
    <lineage>
        <taxon>Bacteria</taxon>
        <taxon>Pseudomonadati</taxon>
        <taxon>Pseudomonadota</taxon>
        <taxon>Alphaproteobacteria</taxon>
        <taxon>Hyphomicrobiales</taxon>
        <taxon>Methylobacteriaceae</taxon>
        <taxon>Methylorubrum</taxon>
    </lineage>
</organism>
<dbReference type="Proteomes" id="UP001055093">
    <property type="component" value="Unassembled WGS sequence"/>
</dbReference>
<proteinExistence type="predicted"/>
<protein>
    <submittedName>
        <fullName evidence="2">Uncharacterized protein</fullName>
    </submittedName>
</protein>
<evidence type="ECO:0000313" key="2">
    <source>
        <dbReference type="EMBL" id="GJE75756.1"/>
    </source>
</evidence>
<name>A0ABQ4UU94_9HYPH</name>
<reference evidence="2" key="1">
    <citation type="journal article" date="2021" name="Front. Microbiol.">
        <title>Comprehensive Comparative Genomics and Phenotyping of Methylobacterium Species.</title>
        <authorList>
            <person name="Alessa O."/>
            <person name="Ogura Y."/>
            <person name="Fujitani Y."/>
            <person name="Takami H."/>
            <person name="Hayashi T."/>
            <person name="Sahin N."/>
            <person name="Tani A."/>
        </authorList>
    </citation>
    <scope>NUCLEOTIDE SEQUENCE</scope>
    <source>
        <strain evidence="2">DSM 14458</strain>
    </source>
</reference>
<sequence>MTPLRPAMIVLFSLGSGSVALIVPGSAQTMPRLGLSGPEVGMDFAARPLHGGGAGRPEADAVIRPPMGPGRNRTLAIGVPEDIDRPAADTGQGGWPIDLRRFAPPPRAAAVEP</sequence>
<feature type="region of interest" description="Disordered" evidence="1">
    <location>
        <begin position="44"/>
        <end position="113"/>
    </location>
</feature>
<comment type="caution">
    <text evidence="2">The sequence shown here is derived from an EMBL/GenBank/DDBJ whole genome shotgun (WGS) entry which is preliminary data.</text>
</comment>
<accession>A0ABQ4UU94</accession>
<evidence type="ECO:0000256" key="1">
    <source>
        <dbReference type="SAM" id="MobiDB-lite"/>
    </source>
</evidence>
<reference evidence="2" key="2">
    <citation type="submission" date="2021-08" db="EMBL/GenBank/DDBJ databases">
        <authorList>
            <person name="Tani A."/>
            <person name="Ola A."/>
            <person name="Ogura Y."/>
            <person name="Katsura K."/>
            <person name="Hayashi T."/>
        </authorList>
    </citation>
    <scope>NUCLEOTIDE SEQUENCE</scope>
    <source>
        <strain evidence="2">DSM 14458</strain>
    </source>
</reference>
<keyword evidence="3" id="KW-1185">Reference proteome</keyword>
<evidence type="ECO:0000313" key="3">
    <source>
        <dbReference type="Proteomes" id="UP001055093"/>
    </source>
</evidence>
<gene>
    <name evidence="2" type="ORF">BGCPKDLD_2343</name>
</gene>